<evidence type="ECO:0008006" key="2">
    <source>
        <dbReference type="Google" id="ProtNLM"/>
    </source>
</evidence>
<gene>
    <name evidence="1" type="ORF">ABVK50_15470</name>
</gene>
<proteinExistence type="predicted"/>
<dbReference type="EMBL" id="CP159253">
    <property type="protein sequence ID" value="XCG46719.1"/>
    <property type="molecule type" value="Genomic_DNA"/>
</dbReference>
<sequence>MHIRAQINHAYRHMTINPAKLRSLGYKQLGQGAFSRAFYHPDAPDVVVKIGSRRSRVNRCRHLRDAFPDFAKAIIRGEIRSKFFPKIYAIMEDGDHFCCVMRRYQKFTGRNTKRSITATASKLNRGWVHGTPNVRRFGRAIEALLTQWTTLDICGPNIMQDSNGTPILTDPVCYS</sequence>
<dbReference type="RefSeq" id="WP_353645743.1">
    <property type="nucleotide sequence ID" value="NZ_CP159253.1"/>
</dbReference>
<reference evidence="1" key="1">
    <citation type="submission" date="2024-06" db="EMBL/GenBank/DDBJ databases">
        <title>Mesorhizobium karijinii sp. nov., a symbiont of the iconic Swainsona formosa from arid Australia.</title>
        <authorList>
            <person name="Hill Y.J."/>
            <person name="Watkin E.L.J."/>
            <person name="O'Hara G.W."/>
            <person name="Terpolilli J."/>
            <person name="Tye M.L."/>
            <person name="Kohlmeier M.G."/>
        </authorList>
    </citation>
    <scope>NUCLEOTIDE SEQUENCE</scope>
    <source>
        <strain evidence="1">WSM2240</strain>
    </source>
</reference>
<organism evidence="1">
    <name type="scientific">Mesorhizobium sp. WSM2240</name>
    <dbReference type="NCBI Taxonomy" id="3228851"/>
    <lineage>
        <taxon>Bacteria</taxon>
        <taxon>Pseudomonadati</taxon>
        <taxon>Pseudomonadota</taxon>
        <taxon>Alphaproteobacteria</taxon>
        <taxon>Hyphomicrobiales</taxon>
        <taxon>Phyllobacteriaceae</taxon>
        <taxon>Mesorhizobium</taxon>
    </lineage>
</organism>
<name>A0AAU8CIM2_9HYPH</name>
<evidence type="ECO:0000313" key="1">
    <source>
        <dbReference type="EMBL" id="XCG46719.1"/>
    </source>
</evidence>
<dbReference type="AlphaFoldDB" id="A0AAU8CIM2"/>
<protein>
    <recommendedName>
        <fullName evidence="2">Protein kinase domain-containing protein</fullName>
    </recommendedName>
</protein>
<accession>A0AAU8CIM2</accession>